<dbReference type="AlphaFoldDB" id="A0A0F9N1X2"/>
<comment type="caution">
    <text evidence="1">The sequence shown here is derived from an EMBL/GenBank/DDBJ whole genome shotgun (WGS) entry which is preliminary data.</text>
</comment>
<organism evidence="1">
    <name type="scientific">marine sediment metagenome</name>
    <dbReference type="NCBI Taxonomy" id="412755"/>
    <lineage>
        <taxon>unclassified sequences</taxon>
        <taxon>metagenomes</taxon>
        <taxon>ecological metagenomes</taxon>
    </lineage>
</organism>
<sequence length="123" mass="14282">MRKFNTGATRDTEENKLDYEGFLSPLVLRRYAEYLNKHRVQADGGLRASDNWQLGIPIKVYMKSMWRHFMDLWMGHRSGASSEDRQEALCAVLFNVMGYLYELMNAAGATQEAIRQENERVTD</sequence>
<accession>A0A0F9N1X2</accession>
<evidence type="ECO:0000313" key="1">
    <source>
        <dbReference type="EMBL" id="KKN05757.1"/>
    </source>
</evidence>
<proteinExistence type="predicted"/>
<evidence type="ECO:0008006" key="2">
    <source>
        <dbReference type="Google" id="ProtNLM"/>
    </source>
</evidence>
<gene>
    <name evidence="1" type="ORF">LCGC14_1084100</name>
</gene>
<protein>
    <recommendedName>
        <fullName evidence="2">dATP/dGTP diphosphohydrolase N-terminal domain-containing protein</fullName>
    </recommendedName>
</protein>
<name>A0A0F9N1X2_9ZZZZ</name>
<reference evidence="1" key="1">
    <citation type="journal article" date="2015" name="Nature">
        <title>Complex archaea that bridge the gap between prokaryotes and eukaryotes.</title>
        <authorList>
            <person name="Spang A."/>
            <person name="Saw J.H."/>
            <person name="Jorgensen S.L."/>
            <person name="Zaremba-Niedzwiedzka K."/>
            <person name="Martijn J."/>
            <person name="Lind A.E."/>
            <person name="van Eijk R."/>
            <person name="Schleper C."/>
            <person name="Guy L."/>
            <person name="Ettema T.J."/>
        </authorList>
    </citation>
    <scope>NUCLEOTIDE SEQUENCE</scope>
</reference>
<dbReference type="EMBL" id="LAZR01004765">
    <property type="protein sequence ID" value="KKN05757.1"/>
    <property type="molecule type" value="Genomic_DNA"/>
</dbReference>